<dbReference type="Pfam" id="PF17265">
    <property type="entry name" value="DUF5331"/>
    <property type="match status" value="1"/>
</dbReference>
<comment type="caution">
    <text evidence="1">The sequence shown here is derived from an EMBL/GenBank/DDBJ whole genome shotgun (WGS) entry which is preliminary data.</text>
</comment>
<dbReference type="AlphaFoldDB" id="A0A6H9GHY6"/>
<dbReference type="EMBL" id="BJCH01000013">
    <property type="protein sequence ID" value="GCL45872.1"/>
    <property type="molecule type" value="Genomic_DNA"/>
</dbReference>
<dbReference type="RefSeq" id="WP_254064562.1">
    <property type="nucleotide sequence ID" value="NZ_BJCH01000013.1"/>
</dbReference>
<evidence type="ECO:0000313" key="2">
    <source>
        <dbReference type="Proteomes" id="UP000438874"/>
    </source>
</evidence>
<protein>
    <submittedName>
        <fullName evidence="1">Uncharacterized protein</fullName>
    </submittedName>
</protein>
<dbReference type="Proteomes" id="UP000438874">
    <property type="component" value="Unassembled WGS sequence"/>
</dbReference>
<reference evidence="1 2" key="1">
    <citation type="submission" date="2019-02" db="EMBL/GenBank/DDBJ databases">
        <title>Draft genome sequence of Arthrospira platensis NIES-3787.</title>
        <authorList>
            <person name="Yamaguchi H."/>
            <person name="Suzuki S."/>
            <person name="Kawachi M."/>
        </authorList>
    </citation>
    <scope>NUCLEOTIDE SEQUENCE [LARGE SCALE GENOMIC DNA]</scope>
    <source>
        <strain evidence="1 2">NIES-3787</strain>
    </source>
</reference>
<evidence type="ECO:0000313" key="1">
    <source>
        <dbReference type="EMBL" id="GCL45872.1"/>
    </source>
</evidence>
<proteinExistence type="predicted"/>
<accession>A0A6H9GHY6</accession>
<organism evidence="1 2">
    <name type="scientific">Microcystis aeruginosa NIES-3787</name>
    <dbReference type="NCBI Taxonomy" id="2517782"/>
    <lineage>
        <taxon>Bacteria</taxon>
        <taxon>Bacillati</taxon>
        <taxon>Cyanobacteriota</taxon>
        <taxon>Cyanophyceae</taxon>
        <taxon>Oscillatoriophycideae</taxon>
        <taxon>Chroococcales</taxon>
        <taxon>Microcystaceae</taxon>
        <taxon>Microcystis</taxon>
    </lineage>
</organism>
<sequence length="182" mass="20975">MGGLRRRINLLVNSLTYRRLTHPTHEFYRGLDDDNFSLSLGILIERTLLFSQGDKMSNFEELKAALKDKWLDYYQINQAWIKVFTTATNSWINTPDGGKRPSSHLILGVATALETQLFMWMSPFCVLSNDSNKLVDALGLNFGPEIELEKREEERAKIQEAEAIPLLPETNPHTEYLNQFRN</sequence>
<dbReference type="InterPro" id="IPR020346">
    <property type="entry name" value="Uncharacterised_15.3kDa"/>
</dbReference>
<name>A0A6H9GHY6_MICAE</name>
<gene>
    <name evidence="1" type="ORF">NIES3787_15590</name>
</gene>